<evidence type="ECO:0000313" key="7">
    <source>
        <dbReference type="Proteomes" id="UP000031843"/>
    </source>
</evidence>
<evidence type="ECO:0000256" key="4">
    <source>
        <dbReference type="ARBA" id="ARBA00023163"/>
    </source>
</evidence>
<evidence type="ECO:0000313" key="6">
    <source>
        <dbReference type="EMBL" id="AJG24631.1"/>
    </source>
</evidence>
<dbReference type="PANTHER" id="PTHR30126:SF77">
    <property type="entry name" value="TRANSCRIPTIONAL REGULATORY PROTEIN"/>
    <property type="match status" value="1"/>
</dbReference>
<dbReference type="PRINTS" id="PR00039">
    <property type="entry name" value="HTHLYSR"/>
</dbReference>
<dbReference type="SUPFAM" id="SSF46785">
    <property type="entry name" value="Winged helix' DNA-binding domain"/>
    <property type="match status" value="1"/>
</dbReference>
<feature type="domain" description="HTH lysR-type" evidence="5">
    <location>
        <begin position="3"/>
        <end position="60"/>
    </location>
</feature>
<evidence type="ECO:0000256" key="1">
    <source>
        <dbReference type="ARBA" id="ARBA00009437"/>
    </source>
</evidence>
<dbReference type="InterPro" id="IPR036390">
    <property type="entry name" value="WH_DNA-bd_sf"/>
</dbReference>
<organism evidence="6 7">
    <name type="scientific">Cupriavidus basilensis</name>
    <dbReference type="NCBI Taxonomy" id="68895"/>
    <lineage>
        <taxon>Bacteria</taxon>
        <taxon>Pseudomonadati</taxon>
        <taxon>Pseudomonadota</taxon>
        <taxon>Betaproteobacteria</taxon>
        <taxon>Burkholderiales</taxon>
        <taxon>Burkholderiaceae</taxon>
        <taxon>Cupriavidus</taxon>
    </lineage>
</organism>
<dbReference type="EMBL" id="CP010537">
    <property type="protein sequence ID" value="AJG24631.1"/>
    <property type="molecule type" value="Genomic_DNA"/>
</dbReference>
<dbReference type="Proteomes" id="UP000031843">
    <property type="component" value="Chromosome secondary"/>
</dbReference>
<reference evidence="6 7" key="1">
    <citation type="journal article" date="2015" name="Genome Announc.">
        <title>Complete Genome Sequence of Cupriavidus basilensis 4G11, Isolated from the Oak Ridge Field Research Center Site.</title>
        <authorList>
            <person name="Ray J."/>
            <person name="Waters R.J."/>
            <person name="Skerker J.M."/>
            <person name="Kuehl J.V."/>
            <person name="Price M.N."/>
            <person name="Huang J."/>
            <person name="Chakraborty R."/>
            <person name="Arkin A.P."/>
            <person name="Deutschbauer A."/>
        </authorList>
    </citation>
    <scope>NUCLEOTIDE SEQUENCE [LARGE SCALE GENOMIC DNA]</scope>
    <source>
        <strain evidence="6">4G11</strain>
    </source>
</reference>
<keyword evidence="7" id="KW-1185">Reference proteome</keyword>
<dbReference type="RefSeq" id="WP_043356875.1">
    <property type="nucleotide sequence ID" value="NZ_CP010537.1"/>
</dbReference>
<evidence type="ECO:0000256" key="3">
    <source>
        <dbReference type="ARBA" id="ARBA00023125"/>
    </source>
</evidence>
<dbReference type="GO" id="GO:0003700">
    <property type="term" value="F:DNA-binding transcription factor activity"/>
    <property type="evidence" value="ECO:0007669"/>
    <property type="project" value="InterPro"/>
</dbReference>
<proteinExistence type="inferred from homology"/>
<protein>
    <submittedName>
        <fullName evidence="6">LysR-family transcriptional regulator</fullName>
    </submittedName>
</protein>
<dbReference type="AlphaFoldDB" id="A0A0C4YVU3"/>
<dbReference type="Gene3D" id="3.40.190.290">
    <property type="match status" value="1"/>
</dbReference>
<comment type="similarity">
    <text evidence="1">Belongs to the LysR transcriptional regulatory family.</text>
</comment>
<gene>
    <name evidence="6" type="ORF">RR42_s3050</name>
</gene>
<dbReference type="PANTHER" id="PTHR30126">
    <property type="entry name" value="HTH-TYPE TRANSCRIPTIONAL REGULATOR"/>
    <property type="match status" value="1"/>
</dbReference>
<sequence length="305" mass="33852">MSVTFKQLEAFYSCVTHASFSSAATKLHATQSAMSKRVGELEAILGVQLVHRTPKGLVPTHAGSRLLTLAEDAMRLRERINAEVGQVDKLTGTYRIGVTELIALTWLTKLLKELKNRHPDLQLEPVVDAGMNLFEGLEANKIDLAILPGTFWGEAYKTVEVGRVEDLWMASPNLALPDRPLRPEEFARYPVLEQSIGSAKNTFYGAWRREHGFRFKKVFATNSLTVLRALTIEGLGISQLALDYFATDIERGLLRVVKSDPMPPPLVYSAVYRDDAFSAALDVIAEVGRLVCDFSRGPHDLAVTR</sequence>
<dbReference type="SUPFAM" id="SSF53850">
    <property type="entry name" value="Periplasmic binding protein-like II"/>
    <property type="match status" value="1"/>
</dbReference>
<name>A0A0C4YVU3_9BURK</name>
<accession>A0A0C4YVU3</accession>
<dbReference type="Gene3D" id="1.10.10.10">
    <property type="entry name" value="Winged helix-like DNA-binding domain superfamily/Winged helix DNA-binding domain"/>
    <property type="match status" value="1"/>
</dbReference>
<keyword evidence="3" id="KW-0238">DNA-binding</keyword>
<dbReference type="GO" id="GO:0000976">
    <property type="term" value="F:transcription cis-regulatory region binding"/>
    <property type="evidence" value="ECO:0007669"/>
    <property type="project" value="TreeGrafter"/>
</dbReference>
<evidence type="ECO:0000259" key="5">
    <source>
        <dbReference type="PROSITE" id="PS50931"/>
    </source>
</evidence>
<dbReference type="Pfam" id="PF00126">
    <property type="entry name" value="HTH_1"/>
    <property type="match status" value="1"/>
</dbReference>
<keyword evidence="2" id="KW-0805">Transcription regulation</keyword>
<dbReference type="InterPro" id="IPR000847">
    <property type="entry name" value="LysR_HTH_N"/>
</dbReference>
<dbReference type="KEGG" id="cbw:RR42_s3050"/>
<dbReference type="CDD" id="cd05466">
    <property type="entry name" value="PBP2_LTTR_substrate"/>
    <property type="match status" value="1"/>
</dbReference>
<dbReference type="STRING" id="68895.RR42_s3050"/>
<evidence type="ECO:0000256" key="2">
    <source>
        <dbReference type="ARBA" id="ARBA00023015"/>
    </source>
</evidence>
<keyword evidence="4" id="KW-0804">Transcription</keyword>
<dbReference type="Pfam" id="PF03466">
    <property type="entry name" value="LysR_substrate"/>
    <property type="match status" value="1"/>
</dbReference>
<dbReference type="InterPro" id="IPR036388">
    <property type="entry name" value="WH-like_DNA-bd_sf"/>
</dbReference>
<dbReference type="InterPro" id="IPR005119">
    <property type="entry name" value="LysR_subst-bd"/>
</dbReference>
<dbReference type="PROSITE" id="PS50931">
    <property type="entry name" value="HTH_LYSR"/>
    <property type="match status" value="1"/>
</dbReference>
<dbReference type="OrthoDB" id="9786526at2"/>